<gene>
    <name evidence="2" type="ORF">H6G72_05675</name>
</gene>
<organism evidence="2 3">
    <name type="scientific">Planktothricoides raciborskii FACHB-1370</name>
    <dbReference type="NCBI Taxonomy" id="2949576"/>
    <lineage>
        <taxon>Bacteria</taxon>
        <taxon>Bacillati</taxon>
        <taxon>Cyanobacteriota</taxon>
        <taxon>Cyanophyceae</taxon>
        <taxon>Oscillatoriophycideae</taxon>
        <taxon>Oscillatoriales</taxon>
        <taxon>Oscillatoriaceae</taxon>
        <taxon>Planktothricoides</taxon>
    </lineage>
</organism>
<keyword evidence="3" id="KW-1185">Reference proteome</keyword>
<dbReference type="Proteomes" id="UP000641954">
    <property type="component" value="Unassembled WGS sequence"/>
</dbReference>
<feature type="compositionally biased region" description="Gly residues" evidence="1">
    <location>
        <begin position="18"/>
        <end position="28"/>
    </location>
</feature>
<comment type="caution">
    <text evidence="2">The sequence shown here is derived from an EMBL/GenBank/DDBJ whole genome shotgun (WGS) entry which is preliminary data.</text>
</comment>
<accession>A0ABR8EA45</accession>
<evidence type="ECO:0000256" key="1">
    <source>
        <dbReference type="SAM" id="MobiDB-lite"/>
    </source>
</evidence>
<evidence type="ECO:0000313" key="3">
    <source>
        <dbReference type="Proteomes" id="UP000641954"/>
    </source>
</evidence>
<feature type="compositionally biased region" description="Polar residues" evidence="1">
    <location>
        <begin position="38"/>
        <end position="48"/>
    </location>
</feature>
<reference evidence="2 3" key="1">
    <citation type="journal article" date="2020" name="ISME J.">
        <title>Comparative genomics reveals insights into cyanobacterial evolution and habitat adaptation.</title>
        <authorList>
            <person name="Chen M.Y."/>
            <person name="Teng W.K."/>
            <person name="Zhao L."/>
            <person name="Hu C.X."/>
            <person name="Zhou Y.K."/>
            <person name="Han B.P."/>
            <person name="Song L.R."/>
            <person name="Shu W.S."/>
        </authorList>
    </citation>
    <scope>NUCLEOTIDE SEQUENCE [LARGE SCALE GENOMIC DNA]</scope>
    <source>
        <strain evidence="2 3">FACHB-1370</strain>
    </source>
</reference>
<proteinExistence type="predicted"/>
<sequence>MPVAVVACGCWLGKGERGTGNGERGTGNGYQEEETENRGNSACSSSCL</sequence>
<name>A0ABR8EA45_9CYAN</name>
<protein>
    <submittedName>
        <fullName evidence="2">Uncharacterized protein</fullName>
    </submittedName>
</protein>
<feature type="region of interest" description="Disordered" evidence="1">
    <location>
        <begin position="13"/>
        <end position="48"/>
    </location>
</feature>
<evidence type="ECO:0000313" key="2">
    <source>
        <dbReference type="EMBL" id="MBD2543350.1"/>
    </source>
</evidence>
<dbReference type="RefSeq" id="WP_190877538.1">
    <property type="nucleotide sequence ID" value="NZ_JACJSK010000006.1"/>
</dbReference>
<dbReference type="EMBL" id="JACJSK010000006">
    <property type="protein sequence ID" value="MBD2543350.1"/>
    <property type="molecule type" value="Genomic_DNA"/>
</dbReference>